<dbReference type="GO" id="GO:0070967">
    <property type="term" value="F:coenzyme F420 binding"/>
    <property type="evidence" value="ECO:0007669"/>
    <property type="project" value="TreeGrafter"/>
</dbReference>
<dbReference type="AlphaFoldDB" id="A0A562WMM3"/>
<dbReference type="PANTHER" id="PTHR39428">
    <property type="entry name" value="F420H(2)-DEPENDENT QUINONE REDUCTASE RV1261C"/>
    <property type="match status" value="1"/>
</dbReference>
<comment type="caution">
    <text evidence="3">The sequence shown here is derived from an EMBL/GenBank/DDBJ whole genome shotgun (WGS) entry which is preliminary data.</text>
</comment>
<dbReference type="Proteomes" id="UP000319728">
    <property type="component" value="Unassembled WGS sequence"/>
</dbReference>
<protein>
    <submittedName>
        <fullName evidence="3">Deazaflavin-dependent oxidoreductase (Nitroreductase family)</fullName>
    </submittedName>
</protein>
<gene>
    <name evidence="3" type="ORF">JD81_04230</name>
</gene>
<dbReference type="GO" id="GO:0016491">
    <property type="term" value="F:oxidoreductase activity"/>
    <property type="evidence" value="ECO:0007669"/>
    <property type="project" value="InterPro"/>
</dbReference>
<evidence type="ECO:0000313" key="4">
    <source>
        <dbReference type="Proteomes" id="UP000319728"/>
    </source>
</evidence>
<dbReference type="NCBIfam" id="TIGR00026">
    <property type="entry name" value="hi_GC_TIGR00026"/>
    <property type="match status" value="1"/>
</dbReference>
<dbReference type="InterPro" id="IPR004378">
    <property type="entry name" value="F420H2_quin_Rdtase"/>
</dbReference>
<accession>A0A562WMM3</accession>
<reference evidence="3 4" key="1">
    <citation type="submission" date="2019-07" db="EMBL/GenBank/DDBJ databases">
        <title>R&amp;d 2014.</title>
        <authorList>
            <person name="Klenk H.-P."/>
        </authorList>
    </citation>
    <scope>NUCLEOTIDE SEQUENCE [LARGE SCALE GENOMIC DNA]</scope>
    <source>
        <strain evidence="3 4">DSM 43912</strain>
    </source>
</reference>
<dbReference type="Gene3D" id="2.30.110.10">
    <property type="entry name" value="Electron Transport, Fmn-binding Protein, Chain A"/>
    <property type="match status" value="1"/>
</dbReference>
<organism evidence="3 4">
    <name type="scientific">Micromonospora sagamiensis</name>
    <dbReference type="NCBI Taxonomy" id="47875"/>
    <lineage>
        <taxon>Bacteria</taxon>
        <taxon>Bacillati</taxon>
        <taxon>Actinomycetota</taxon>
        <taxon>Actinomycetes</taxon>
        <taxon>Micromonosporales</taxon>
        <taxon>Micromonosporaceae</taxon>
        <taxon>Micromonospora</taxon>
    </lineage>
</organism>
<evidence type="ECO:0000313" key="3">
    <source>
        <dbReference type="EMBL" id="TWJ30684.1"/>
    </source>
</evidence>
<evidence type="ECO:0000256" key="2">
    <source>
        <dbReference type="ARBA" id="ARBA00049106"/>
    </source>
</evidence>
<name>A0A562WMM3_9ACTN</name>
<keyword evidence="4" id="KW-1185">Reference proteome</keyword>
<dbReference type="GO" id="GO:0005886">
    <property type="term" value="C:plasma membrane"/>
    <property type="evidence" value="ECO:0007669"/>
    <property type="project" value="TreeGrafter"/>
</dbReference>
<comment type="similarity">
    <text evidence="1">Belongs to the F420H(2)-dependent quinone reductase family.</text>
</comment>
<dbReference type="InterPro" id="IPR012349">
    <property type="entry name" value="Split_barrel_FMN-bd"/>
</dbReference>
<dbReference type="Pfam" id="PF04075">
    <property type="entry name" value="F420H2_quin_red"/>
    <property type="match status" value="1"/>
</dbReference>
<dbReference type="SUPFAM" id="SSF50475">
    <property type="entry name" value="FMN-binding split barrel"/>
    <property type="match status" value="1"/>
</dbReference>
<dbReference type="EMBL" id="VLLP01000001">
    <property type="protein sequence ID" value="TWJ30684.1"/>
    <property type="molecule type" value="Genomic_DNA"/>
</dbReference>
<proteinExistence type="inferred from homology"/>
<comment type="catalytic activity">
    <reaction evidence="2">
        <text>oxidized coenzyme F420-(gamma-L-Glu)(n) + a quinol + H(+) = reduced coenzyme F420-(gamma-L-Glu)(n) + a quinone</text>
        <dbReference type="Rhea" id="RHEA:39663"/>
        <dbReference type="Rhea" id="RHEA-COMP:12939"/>
        <dbReference type="Rhea" id="RHEA-COMP:14378"/>
        <dbReference type="ChEBI" id="CHEBI:15378"/>
        <dbReference type="ChEBI" id="CHEBI:24646"/>
        <dbReference type="ChEBI" id="CHEBI:132124"/>
        <dbReference type="ChEBI" id="CHEBI:133980"/>
        <dbReference type="ChEBI" id="CHEBI:139511"/>
    </reaction>
</comment>
<evidence type="ECO:0000256" key="1">
    <source>
        <dbReference type="ARBA" id="ARBA00008710"/>
    </source>
</evidence>
<sequence length="217" mass="23355">MAAHRRRDPVDRSLPRSPLLTRARPTRLSRAAGLPGAALLTRPASAGRLGGVSVLGTLARRLGHRRWFGAAGRLLVPADRLVGRLTRGRVVALGLIPSLVLTTTGRRSGKPRSNPLLYVPDSDAYVVVGSNWGQPNQPAWALNLLAEPTAEVALGGRRIPVRAELATGAERERLWRLLVTEWPAYRTYAQRAGDREIRVFRLVPTGAAGTGGGDPGH</sequence>
<dbReference type="PANTHER" id="PTHR39428:SF1">
    <property type="entry name" value="F420H(2)-DEPENDENT QUINONE REDUCTASE RV1261C"/>
    <property type="match status" value="1"/>
</dbReference>